<organism evidence="1">
    <name type="scientific">marine metagenome</name>
    <dbReference type="NCBI Taxonomy" id="408172"/>
    <lineage>
        <taxon>unclassified sequences</taxon>
        <taxon>metagenomes</taxon>
        <taxon>ecological metagenomes</taxon>
    </lineage>
</organism>
<dbReference type="AlphaFoldDB" id="A0A383CLI3"/>
<proteinExistence type="predicted"/>
<dbReference type="EMBL" id="UINC01209754">
    <property type="protein sequence ID" value="SVE32910.1"/>
    <property type="molecule type" value="Genomic_DNA"/>
</dbReference>
<sequence>MSRLLDLGRRVELHSMDPHHQDISIALYRTEQNPPEYRAHSYSELPGAQQRVVDVVDGICRLGGLQPGQGGPTCLCFDCGQDHLLAMKRAFLESCKLPEPGSATPCDLNIVDRKSGLTIQARGLGDGQYRIEATDEAGNPPEDADNGARRVGVIVNGLRKLGDMLAVEDADGQLLNDCVS</sequence>
<evidence type="ECO:0000313" key="1">
    <source>
        <dbReference type="EMBL" id="SVE32910.1"/>
    </source>
</evidence>
<name>A0A383CLI3_9ZZZZ</name>
<feature type="non-terminal residue" evidence="1">
    <location>
        <position position="180"/>
    </location>
</feature>
<reference evidence="1" key="1">
    <citation type="submission" date="2018-05" db="EMBL/GenBank/DDBJ databases">
        <authorList>
            <person name="Lanie J.A."/>
            <person name="Ng W.-L."/>
            <person name="Kazmierczak K.M."/>
            <person name="Andrzejewski T.M."/>
            <person name="Davidsen T.M."/>
            <person name="Wayne K.J."/>
            <person name="Tettelin H."/>
            <person name="Glass J.I."/>
            <person name="Rusch D."/>
            <person name="Podicherti R."/>
            <person name="Tsui H.-C.T."/>
            <person name="Winkler M.E."/>
        </authorList>
    </citation>
    <scope>NUCLEOTIDE SEQUENCE</scope>
</reference>
<protein>
    <submittedName>
        <fullName evidence="1">Uncharacterized protein</fullName>
    </submittedName>
</protein>
<accession>A0A383CLI3</accession>
<gene>
    <name evidence="1" type="ORF">METZ01_LOCUS485764</name>
</gene>